<accession>A0ABS1WNI2</accession>
<dbReference type="InterPro" id="IPR011990">
    <property type="entry name" value="TPR-like_helical_dom_sf"/>
</dbReference>
<feature type="repeat" description="TPR" evidence="1">
    <location>
        <begin position="249"/>
        <end position="282"/>
    </location>
</feature>
<dbReference type="SMART" id="SM00028">
    <property type="entry name" value="TPR"/>
    <property type="match status" value="2"/>
</dbReference>
<dbReference type="Gene3D" id="1.25.40.10">
    <property type="entry name" value="Tetratricopeptide repeat domain"/>
    <property type="match status" value="1"/>
</dbReference>
<dbReference type="SUPFAM" id="SSF52833">
    <property type="entry name" value="Thioredoxin-like"/>
    <property type="match status" value="1"/>
</dbReference>
<dbReference type="Pfam" id="PF00085">
    <property type="entry name" value="Thioredoxin"/>
    <property type="match status" value="1"/>
</dbReference>
<sequence length="297" mass="34739">MKSILTTTLLLFCSLILNAQNLNHEVLDAKGQPKLLGEINKKGLQKEGYKTWFNSNYDNYIVNDKLVQTFKTKLNDYTIKVFLGTWCGDSKKEIPRFYKVLESAEFNMEQLEVFALDNTKDSYKKGPNGEEKGYNIHRVPTIIFYKDGKEINRIVEHPIETFENDINNIISNKRYLPKYYVANITFNNLNTTPIEDLMTLENQFLSYFPEYSEGSKELNTLGYWHLKDKQYTKALYIFDLNTKMFPYNPNVYDSLGEAFYLTSNYEEAKINYNKVLSLKPDDKNAIEMLAKIKTKQL</sequence>
<dbReference type="InterPro" id="IPR036249">
    <property type="entry name" value="Thioredoxin-like_sf"/>
</dbReference>
<dbReference type="InterPro" id="IPR013766">
    <property type="entry name" value="Thioredoxin_domain"/>
</dbReference>
<dbReference type="Proteomes" id="UP000605013">
    <property type="component" value="Unassembled WGS sequence"/>
</dbReference>
<evidence type="ECO:0000313" key="4">
    <source>
        <dbReference type="EMBL" id="MBL7560679.1"/>
    </source>
</evidence>
<organism evidence="4 5">
    <name type="scientific">Olleya sediminilitoris</name>
    <dbReference type="NCBI Taxonomy" id="2795739"/>
    <lineage>
        <taxon>Bacteria</taxon>
        <taxon>Pseudomonadati</taxon>
        <taxon>Bacteroidota</taxon>
        <taxon>Flavobacteriia</taxon>
        <taxon>Flavobacteriales</taxon>
        <taxon>Flavobacteriaceae</taxon>
    </lineage>
</organism>
<gene>
    <name evidence="4" type="ORF">JAO71_12800</name>
</gene>
<evidence type="ECO:0000259" key="3">
    <source>
        <dbReference type="Pfam" id="PF00085"/>
    </source>
</evidence>
<dbReference type="InterPro" id="IPR019734">
    <property type="entry name" value="TPR_rpt"/>
</dbReference>
<keyword evidence="2" id="KW-0732">Signal</keyword>
<dbReference type="SUPFAM" id="SSF48452">
    <property type="entry name" value="TPR-like"/>
    <property type="match status" value="1"/>
</dbReference>
<evidence type="ECO:0000256" key="1">
    <source>
        <dbReference type="PROSITE-ProRule" id="PRU00339"/>
    </source>
</evidence>
<evidence type="ECO:0000313" key="5">
    <source>
        <dbReference type="Proteomes" id="UP000605013"/>
    </source>
</evidence>
<dbReference type="CDD" id="cd02947">
    <property type="entry name" value="TRX_family"/>
    <property type="match status" value="1"/>
</dbReference>
<keyword evidence="5" id="KW-1185">Reference proteome</keyword>
<protein>
    <submittedName>
        <fullName evidence="4">Thioredoxin family protein</fullName>
    </submittedName>
</protein>
<comment type="caution">
    <text evidence="4">The sequence shown here is derived from an EMBL/GenBank/DDBJ whole genome shotgun (WGS) entry which is preliminary data.</text>
</comment>
<dbReference type="Gene3D" id="3.40.30.10">
    <property type="entry name" value="Glutaredoxin"/>
    <property type="match status" value="1"/>
</dbReference>
<dbReference type="EMBL" id="JAEMEF010000012">
    <property type="protein sequence ID" value="MBL7560679.1"/>
    <property type="molecule type" value="Genomic_DNA"/>
</dbReference>
<feature type="domain" description="Thioredoxin" evidence="3">
    <location>
        <begin position="69"/>
        <end position="157"/>
    </location>
</feature>
<name>A0ABS1WNI2_9FLAO</name>
<reference evidence="4 5" key="1">
    <citation type="submission" date="2020-12" db="EMBL/GenBank/DDBJ databases">
        <title>Olleya sediminilitoris sp. nov., isolated from a tidal flat.</title>
        <authorList>
            <person name="Park S."/>
            <person name="Yoon J.-H."/>
        </authorList>
    </citation>
    <scope>NUCLEOTIDE SEQUENCE [LARGE SCALE GENOMIC DNA]</scope>
    <source>
        <strain evidence="4 5">YSTF-M6</strain>
    </source>
</reference>
<dbReference type="RefSeq" id="WP_116823919.1">
    <property type="nucleotide sequence ID" value="NZ_JAEMEF010000012.1"/>
</dbReference>
<feature type="chain" id="PRO_5045874131" evidence="2">
    <location>
        <begin position="20"/>
        <end position="297"/>
    </location>
</feature>
<keyword evidence="1" id="KW-0802">TPR repeat</keyword>
<proteinExistence type="predicted"/>
<dbReference type="PROSITE" id="PS50005">
    <property type="entry name" value="TPR"/>
    <property type="match status" value="1"/>
</dbReference>
<feature type="signal peptide" evidence="2">
    <location>
        <begin position="1"/>
        <end position="19"/>
    </location>
</feature>
<evidence type="ECO:0000256" key="2">
    <source>
        <dbReference type="SAM" id="SignalP"/>
    </source>
</evidence>